<name>A0A031LS25_9CREN</name>
<dbReference type="OrthoDB" id="10575at2157"/>
<dbReference type="STRING" id="1160895.CM19_03960"/>
<organism evidence="2 3">
    <name type="scientific">Candidatus Acidianus copahuensis</name>
    <dbReference type="NCBI Taxonomy" id="1160895"/>
    <lineage>
        <taxon>Archaea</taxon>
        <taxon>Thermoproteota</taxon>
        <taxon>Thermoprotei</taxon>
        <taxon>Sulfolobales</taxon>
        <taxon>Sulfolobaceae</taxon>
        <taxon>Acidianus</taxon>
    </lineage>
</organism>
<evidence type="ECO:0000313" key="3">
    <source>
        <dbReference type="Proteomes" id="UP000024332"/>
    </source>
</evidence>
<evidence type="ECO:0000259" key="1">
    <source>
        <dbReference type="SMART" id="SM00382"/>
    </source>
</evidence>
<dbReference type="SUPFAM" id="SSF52540">
    <property type="entry name" value="P-loop containing nucleoside triphosphate hydrolases"/>
    <property type="match status" value="1"/>
</dbReference>
<dbReference type="Proteomes" id="UP000024332">
    <property type="component" value="Unassembled WGS sequence"/>
</dbReference>
<dbReference type="InterPro" id="IPR002789">
    <property type="entry name" value="HerA_central"/>
</dbReference>
<dbReference type="InterPro" id="IPR051162">
    <property type="entry name" value="T4SS_component"/>
</dbReference>
<dbReference type="InterPro" id="IPR027417">
    <property type="entry name" value="P-loop_NTPase"/>
</dbReference>
<dbReference type="PANTHER" id="PTHR30121:SF1">
    <property type="entry name" value="AAA+ ATPASE DOMAIN-CONTAINING PROTEIN"/>
    <property type="match status" value="1"/>
</dbReference>
<dbReference type="InterPro" id="IPR003593">
    <property type="entry name" value="AAA+_ATPase"/>
</dbReference>
<sequence length="545" mass="61553">MISEAKLRANNYGKVVGIASRVSPISHGENNKEVEVEIPFENYLESRLIVDSFLGLSLLIPGTLILGRIKEVSREDLMSLSRVPALSVNEDPSSVATPLRIKVELISELIDENGVKEVVPPSSPIDPQSPVFLPNDDFVKTMLGLPIDGIEIGKVVEGYRRRENVEARISKEMLSHHILVIGTTGSGKTNLLKTIYSKSDIPLIAFDIQGDYIRTAIREGGRIVIPMSEDYAKMGIVPFLKLVFGRSSVDINIERDLVNVDGQTLTFSSGEKKFKVTLMGFKFSKVAKDLADISTLFSPQGAYFFKLIIDNAIVDNISNWETIEKEGKDNLHVNIHQYTLSNIERAVKIIQEMRILDLKIKLSDPGMTLQHKSIELDEPSYEELLKEKITVDLRWIMERGIDASVTAAYIIMNRIFKLKDNAYKQGKEILPYIMMFDEAHEYFPQSRKNEEGKESLERLINKIMRLGRVRGIGTILATHRPEDLNDLIITLTNSKVALRADNDALRRVDMEEYSKILEVSPPGFGIIRTFAYRAHNVFLRSDKFD</sequence>
<proteinExistence type="predicted"/>
<keyword evidence="3" id="KW-1185">Reference proteome</keyword>
<evidence type="ECO:0000313" key="2">
    <source>
        <dbReference type="EMBL" id="EZQ10591.1"/>
    </source>
</evidence>
<gene>
    <name evidence="2" type="ORF">CM19_03960</name>
</gene>
<dbReference type="Pfam" id="PF01935">
    <property type="entry name" value="DUF87"/>
    <property type="match status" value="1"/>
</dbReference>
<feature type="domain" description="AAA+ ATPase" evidence="1">
    <location>
        <begin position="174"/>
        <end position="501"/>
    </location>
</feature>
<dbReference type="Gene3D" id="3.40.50.300">
    <property type="entry name" value="P-loop containing nucleotide triphosphate hydrolases"/>
    <property type="match status" value="2"/>
</dbReference>
<dbReference type="SMART" id="SM00382">
    <property type="entry name" value="AAA"/>
    <property type="match status" value="1"/>
</dbReference>
<dbReference type="EMBL" id="JFZT01000021">
    <property type="protein sequence ID" value="EZQ10591.1"/>
    <property type="molecule type" value="Genomic_DNA"/>
</dbReference>
<accession>A0A031LS25</accession>
<dbReference type="AlphaFoldDB" id="A0A031LS25"/>
<reference evidence="2 3" key="1">
    <citation type="submission" date="2014-03" db="EMBL/GenBank/DDBJ databases">
        <title>Draft genome sequence of the novel thermoacidophilic archaea Acidianus copahuensis ALE1 strain, isolated from Copahue volcanic area in Neuquen Argentina.</title>
        <authorList>
            <person name="Urbieta M.S."/>
            <person name="Rascovan N."/>
            <person name="Castro C."/>
            <person name="Revale S."/>
            <person name="Giaveno M.A."/>
            <person name="Vazquez M.P."/>
            <person name="Donati E.R."/>
        </authorList>
    </citation>
    <scope>NUCLEOTIDE SEQUENCE [LARGE SCALE GENOMIC DNA]</scope>
    <source>
        <strain evidence="2 3">ALE1</strain>
    </source>
</reference>
<dbReference type="PANTHER" id="PTHR30121">
    <property type="entry name" value="UNCHARACTERIZED PROTEIN YJGR-RELATED"/>
    <property type="match status" value="1"/>
</dbReference>
<protein>
    <submittedName>
        <fullName evidence="2">ATPase AAA</fullName>
    </submittedName>
</protein>
<comment type="caution">
    <text evidence="2">The sequence shown here is derived from an EMBL/GenBank/DDBJ whole genome shotgun (WGS) entry which is preliminary data.</text>
</comment>